<protein>
    <submittedName>
        <fullName evidence="1">Uncharacterized protein</fullName>
    </submittedName>
</protein>
<dbReference type="RefSeq" id="WP_170253793.1">
    <property type="nucleotide sequence ID" value="NZ_RXYA01000001.1"/>
</dbReference>
<name>A0A923HYG6_9FIRM</name>
<comment type="caution">
    <text evidence="1">The sequence shown here is derived from an EMBL/GenBank/DDBJ whole genome shotgun (WGS) entry which is preliminary data.</text>
</comment>
<dbReference type="EMBL" id="WJBD01000001">
    <property type="protein sequence ID" value="MBC3886903.1"/>
    <property type="molecule type" value="Genomic_DNA"/>
</dbReference>
<organism evidence="1 2">
    <name type="scientific">Acetobacterium paludosum</name>
    <dbReference type="NCBI Taxonomy" id="52693"/>
    <lineage>
        <taxon>Bacteria</taxon>
        <taxon>Bacillati</taxon>
        <taxon>Bacillota</taxon>
        <taxon>Clostridia</taxon>
        <taxon>Eubacteriales</taxon>
        <taxon>Eubacteriaceae</taxon>
        <taxon>Acetobacterium</taxon>
    </lineage>
</organism>
<proteinExistence type="predicted"/>
<dbReference type="Proteomes" id="UP000616595">
    <property type="component" value="Unassembled WGS sequence"/>
</dbReference>
<sequence length="49" mass="5852">MKISKEDKIRIIIEDLEEIITIPTNKEDQVKDVLRKSLRTIEDKENKEI</sequence>
<reference evidence="1" key="2">
    <citation type="submission" date="2020-10" db="EMBL/GenBank/DDBJ databases">
        <title>Comparative genomics of the Acetobacterium genus.</title>
        <authorList>
            <person name="Marshall C."/>
            <person name="May H."/>
            <person name="Norman S."/>
        </authorList>
    </citation>
    <scope>NUCLEOTIDE SEQUENCE</scope>
    <source>
        <strain evidence="1">DER-2019</strain>
    </source>
</reference>
<reference evidence="1" key="1">
    <citation type="submission" date="2019-10" db="EMBL/GenBank/DDBJ databases">
        <authorList>
            <person name="Ross D.E."/>
            <person name="Gulliver D."/>
        </authorList>
    </citation>
    <scope>NUCLEOTIDE SEQUENCE</scope>
    <source>
        <strain evidence="1">DER-2019</strain>
    </source>
</reference>
<dbReference type="AlphaFoldDB" id="A0A923HYG6"/>
<evidence type="ECO:0000313" key="2">
    <source>
        <dbReference type="Proteomes" id="UP000616595"/>
    </source>
</evidence>
<accession>A0A923HYG6</accession>
<keyword evidence="2" id="KW-1185">Reference proteome</keyword>
<evidence type="ECO:0000313" key="1">
    <source>
        <dbReference type="EMBL" id="MBC3886903.1"/>
    </source>
</evidence>
<gene>
    <name evidence="1" type="ORF">GH810_01060</name>
</gene>